<proteinExistence type="predicted"/>
<feature type="transmembrane region" description="Helical" evidence="1">
    <location>
        <begin position="81"/>
        <end position="102"/>
    </location>
</feature>
<dbReference type="SUPFAM" id="SSF48317">
    <property type="entry name" value="Acid phosphatase/Vanadium-dependent haloperoxidase"/>
    <property type="match status" value="1"/>
</dbReference>
<dbReference type="Pfam" id="PF01569">
    <property type="entry name" value="PAP2"/>
    <property type="match status" value="1"/>
</dbReference>
<protein>
    <recommendedName>
        <fullName evidence="3">Phosphatidic acid phosphatase type 2/haloperoxidase domain-containing protein</fullName>
    </recommendedName>
</protein>
<evidence type="ECO:0000256" key="2">
    <source>
        <dbReference type="SAM" id="SignalP"/>
    </source>
</evidence>
<gene>
    <name evidence="4" type="ORF">N0F65_009307</name>
</gene>
<keyword evidence="1" id="KW-0472">Membrane</keyword>
<evidence type="ECO:0000256" key="1">
    <source>
        <dbReference type="SAM" id="Phobius"/>
    </source>
</evidence>
<evidence type="ECO:0000313" key="5">
    <source>
        <dbReference type="Proteomes" id="UP001146120"/>
    </source>
</evidence>
<dbReference type="PANTHER" id="PTHR14969">
    <property type="entry name" value="SPHINGOSINE-1-PHOSPHATE PHOSPHOHYDROLASE"/>
    <property type="match status" value="1"/>
</dbReference>
<feature type="transmembrane region" description="Helical" evidence="1">
    <location>
        <begin position="215"/>
        <end position="239"/>
    </location>
</feature>
<sequence>MAPPTTMLRSPSMTLRKTCLPLLLAATTAAVTIAKSPCADFKECCELCGDNSIRCARGPCSTSFFTKGFFSISMPTEHVNFWDVVFSFYGMVPYVVPILIAIEMIVRRRTWMRVFSLLFIPIFAVVNSAILVKSLGSCSECSRPCGSCIESKGMPSGHASNSIGLCLWLLLETLIGYGRVHNLSMTKRGVLALANILLFVPVPYSRVYLGDHTPLQVGVGSANGIVFAIIYFCALRFLLAKRLDRISARMEQWRFSVKIYNDFTVSDVKASISESLIQEDEEKAS</sequence>
<keyword evidence="1" id="KW-1133">Transmembrane helix</keyword>
<dbReference type="PANTHER" id="PTHR14969:SF13">
    <property type="entry name" value="AT30094P"/>
    <property type="match status" value="1"/>
</dbReference>
<organism evidence="4 5">
    <name type="scientific">Lagenidium giganteum</name>
    <dbReference type="NCBI Taxonomy" id="4803"/>
    <lineage>
        <taxon>Eukaryota</taxon>
        <taxon>Sar</taxon>
        <taxon>Stramenopiles</taxon>
        <taxon>Oomycota</taxon>
        <taxon>Peronosporomycetes</taxon>
        <taxon>Pythiales</taxon>
        <taxon>Pythiaceae</taxon>
    </lineage>
</organism>
<name>A0AAV2YRE3_9STRA</name>
<feature type="transmembrane region" description="Helical" evidence="1">
    <location>
        <begin position="114"/>
        <end position="132"/>
    </location>
</feature>
<feature type="domain" description="Phosphatidic acid phosphatase type 2/haloperoxidase" evidence="3">
    <location>
        <begin position="148"/>
        <end position="234"/>
    </location>
</feature>
<dbReference type="InterPro" id="IPR000326">
    <property type="entry name" value="PAP2/HPO"/>
</dbReference>
<keyword evidence="1" id="KW-0812">Transmembrane</keyword>
<dbReference type="EMBL" id="DAKRPA010000182">
    <property type="protein sequence ID" value="DAZ96006.1"/>
    <property type="molecule type" value="Genomic_DNA"/>
</dbReference>
<dbReference type="InterPro" id="IPR036938">
    <property type="entry name" value="PAP2/HPO_sf"/>
</dbReference>
<dbReference type="GO" id="GO:0042392">
    <property type="term" value="F:sphingosine-1-phosphate phosphatase activity"/>
    <property type="evidence" value="ECO:0007669"/>
    <property type="project" value="TreeGrafter"/>
</dbReference>
<keyword evidence="2" id="KW-0732">Signal</keyword>
<feature type="chain" id="PRO_5043528262" description="Phosphatidic acid phosphatase type 2/haloperoxidase domain-containing protein" evidence="2">
    <location>
        <begin position="35"/>
        <end position="285"/>
    </location>
</feature>
<feature type="transmembrane region" description="Helical" evidence="1">
    <location>
        <begin position="190"/>
        <end position="209"/>
    </location>
</feature>
<evidence type="ECO:0000259" key="3">
    <source>
        <dbReference type="Pfam" id="PF01569"/>
    </source>
</evidence>
<feature type="transmembrane region" description="Helical" evidence="1">
    <location>
        <begin position="159"/>
        <end position="178"/>
    </location>
</feature>
<reference evidence="4" key="1">
    <citation type="submission" date="2022-11" db="EMBL/GenBank/DDBJ databases">
        <authorList>
            <person name="Morgan W.R."/>
            <person name="Tartar A."/>
        </authorList>
    </citation>
    <scope>NUCLEOTIDE SEQUENCE</scope>
    <source>
        <strain evidence="4">ARSEF 373</strain>
    </source>
</reference>
<comment type="caution">
    <text evidence="4">The sequence shown here is derived from an EMBL/GenBank/DDBJ whole genome shotgun (WGS) entry which is preliminary data.</text>
</comment>
<evidence type="ECO:0000313" key="4">
    <source>
        <dbReference type="EMBL" id="DAZ96006.1"/>
    </source>
</evidence>
<reference evidence="4" key="2">
    <citation type="journal article" date="2023" name="Microbiol Resour">
        <title>Decontamination and Annotation of the Draft Genome Sequence of the Oomycete Lagenidium giganteum ARSEF 373.</title>
        <authorList>
            <person name="Morgan W.R."/>
            <person name="Tartar A."/>
        </authorList>
    </citation>
    <scope>NUCLEOTIDE SEQUENCE</scope>
    <source>
        <strain evidence="4">ARSEF 373</strain>
    </source>
</reference>
<feature type="signal peptide" evidence="2">
    <location>
        <begin position="1"/>
        <end position="34"/>
    </location>
</feature>
<dbReference type="AlphaFoldDB" id="A0AAV2YRE3"/>
<dbReference type="Gene3D" id="1.20.144.10">
    <property type="entry name" value="Phosphatidic acid phosphatase type 2/haloperoxidase"/>
    <property type="match status" value="1"/>
</dbReference>
<dbReference type="Proteomes" id="UP001146120">
    <property type="component" value="Unassembled WGS sequence"/>
</dbReference>
<accession>A0AAV2YRE3</accession>
<keyword evidence="5" id="KW-1185">Reference proteome</keyword>